<organism evidence="1 2">
    <name type="scientific">Scophthalmus maximus</name>
    <name type="common">Turbot</name>
    <name type="synonym">Psetta maxima</name>
    <dbReference type="NCBI Taxonomy" id="52904"/>
    <lineage>
        <taxon>Eukaryota</taxon>
        <taxon>Metazoa</taxon>
        <taxon>Chordata</taxon>
        <taxon>Craniata</taxon>
        <taxon>Vertebrata</taxon>
        <taxon>Euteleostomi</taxon>
        <taxon>Actinopterygii</taxon>
        <taxon>Neopterygii</taxon>
        <taxon>Teleostei</taxon>
        <taxon>Neoteleostei</taxon>
        <taxon>Acanthomorphata</taxon>
        <taxon>Carangaria</taxon>
        <taxon>Pleuronectiformes</taxon>
        <taxon>Pleuronectoidei</taxon>
        <taxon>Scophthalmidae</taxon>
        <taxon>Scophthalmus</taxon>
    </lineage>
</organism>
<comment type="caution">
    <text evidence="1">The sequence shown here is derived from an EMBL/GenBank/DDBJ whole genome shotgun (WGS) entry which is preliminary data.</text>
</comment>
<proteinExistence type="predicted"/>
<sequence length="77" mass="8667">MLLPPSPWSICDAAVTQVGALIRSVWAKNRTGRQYGKVHPGKDLTGFGMKRLHRPHYSHFKAPSRYGHNNNTIKTVI</sequence>
<evidence type="ECO:0000313" key="1">
    <source>
        <dbReference type="EMBL" id="KAF0021954.1"/>
    </source>
</evidence>
<gene>
    <name evidence="1" type="ORF">F2P81_025793</name>
</gene>
<evidence type="ECO:0000313" key="2">
    <source>
        <dbReference type="Proteomes" id="UP000438429"/>
    </source>
</evidence>
<name>A0A6A4RTR7_SCOMX</name>
<dbReference type="AlphaFoldDB" id="A0A6A4RTR7"/>
<protein>
    <submittedName>
        <fullName evidence="1">Uncharacterized protein</fullName>
    </submittedName>
</protein>
<dbReference type="Proteomes" id="UP000438429">
    <property type="component" value="Unassembled WGS sequence"/>
</dbReference>
<dbReference type="EMBL" id="VEVO01000818">
    <property type="protein sequence ID" value="KAF0021954.1"/>
    <property type="molecule type" value="Genomic_DNA"/>
</dbReference>
<accession>A0A6A4RTR7</accession>
<reference evidence="1 2" key="1">
    <citation type="submission" date="2019-06" db="EMBL/GenBank/DDBJ databases">
        <title>Draft genomes of female and male turbot (Scophthalmus maximus).</title>
        <authorList>
            <person name="Xu H."/>
            <person name="Xu X.-W."/>
            <person name="Shao C."/>
            <person name="Chen S."/>
        </authorList>
    </citation>
    <scope>NUCLEOTIDE SEQUENCE [LARGE SCALE GENOMIC DNA]</scope>
    <source>
        <strain evidence="1">Ysfricsl-2016a</strain>
        <tissue evidence="1">Blood</tissue>
    </source>
</reference>